<protein>
    <recommendedName>
        <fullName evidence="3">BED-type domain-containing protein</fullName>
    </recommendedName>
</protein>
<organism evidence="1 2">
    <name type="scientific">Solea senegalensis</name>
    <name type="common">Senegalese sole</name>
    <dbReference type="NCBI Taxonomy" id="28829"/>
    <lineage>
        <taxon>Eukaryota</taxon>
        <taxon>Metazoa</taxon>
        <taxon>Chordata</taxon>
        <taxon>Craniata</taxon>
        <taxon>Vertebrata</taxon>
        <taxon>Euteleostomi</taxon>
        <taxon>Actinopterygii</taxon>
        <taxon>Neopterygii</taxon>
        <taxon>Teleostei</taxon>
        <taxon>Neoteleostei</taxon>
        <taxon>Acanthomorphata</taxon>
        <taxon>Carangaria</taxon>
        <taxon>Pleuronectiformes</taxon>
        <taxon>Pleuronectoidei</taxon>
        <taxon>Soleidae</taxon>
        <taxon>Solea</taxon>
    </lineage>
</organism>
<evidence type="ECO:0000313" key="1">
    <source>
        <dbReference type="EMBL" id="KAG7511853.1"/>
    </source>
</evidence>
<reference evidence="1" key="2">
    <citation type="submission" date="2021-03" db="EMBL/GenBank/DDBJ databases">
        <authorList>
            <person name="Guerrero-Cozar I."/>
            <person name="Gomez-Garrido J."/>
            <person name="Berbel C."/>
            <person name="Martinez-Blanch J.F."/>
            <person name="Alioto T."/>
            <person name="Claros M.G."/>
            <person name="Gagnaire P.A."/>
            <person name="Manchado M."/>
        </authorList>
    </citation>
    <scope>NUCLEOTIDE SEQUENCE</scope>
    <source>
        <strain evidence="1">Sse05_10M</strain>
        <tissue evidence="1">Blood</tissue>
    </source>
</reference>
<accession>A0AAV6S350</accession>
<dbReference type="EMBL" id="JAGKHQ010000007">
    <property type="protein sequence ID" value="KAG7511850.1"/>
    <property type="molecule type" value="Genomic_DNA"/>
</dbReference>
<gene>
    <name evidence="1" type="ORF">JOB18_012186</name>
</gene>
<dbReference type="EMBL" id="JAGKHQ010000007">
    <property type="protein sequence ID" value="KAG7511851.1"/>
    <property type="molecule type" value="Genomic_DNA"/>
</dbReference>
<reference evidence="1 2" key="1">
    <citation type="journal article" date="2021" name="Sci. Rep.">
        <title>Chromosome anchoring in Senegalese sole (Solea senegalensis) reveals sex-associated markers and genome rearrangements in flatfish.</title>
        <authorList>
            <person name="Guerrero-Cozar I."/>
            <person name="Gomez-Garrido J."/>
            <person name="Berbel C."/>
            <person name="Martinez-Blanch J.F."/>
            <person name="Alioto T."/>
            <person name="Claros M.G."/>
            <person name="Gagnaire P.A."/>
            <person name="Manchado M."/>
        </authorList>
    </citation>
    <scope>NUCLEOTIDE SEQUENCE [LARGE SCALE GENOMIC DNA]</scope>
    <source>
        <strain evidence="1">Sse05_10M</strain>
    </source>
</reference>
<evidence type="ECO:0000313" key="2">
    <source>
        <dbReference type="Proteomes" id="UP000693946"/>
    </source>
</evidence>
<name>A0AAV6S350_SOLSE</name>
<sequence>MSCKVCFKTVATKGSTTANLFHLKNKHAAEWEQCVALQSAKKDNDSPQTTQRQVTLAASLAHNTPYETKGKKWKHITDADNIQTRHCGQKRHLRTSSFQGLGNSDRHLHFLTFEKNEYLNMISYCPTFTAKAVCLVS</sequence>
<dbReference type="AlphaFoldDB" id="A0AAV6S350"/>
<proteinExistence type="predicted"/>
<comment type="caution">
    <text evidence="1">The sequence shown here is derived from an EMBL/GenBank/DDBJ whole genome shotgun (WGS) entry which is preliminary data.</text>
</comment>
<dbReference type="EMBL" id="JAGKHQ010000007">
    <property type="protein sequence ID" value="KAG7511853.1"/>
    <property type="molecule type" value="Genomic_DNA"/>
</dbReference>
<dbReference type="Proteomes" id="UP000693946">
    <property type="component" value="Linkage Group LG15"/>
</dbReference>
<keyword evidence="2" id="KW-1185">Reference proteome</keyword>
<evidence type="ECO:0008006" key="3">
    <source>
        <dbReference type="Google" id="ProtNLM"/>
    </source>
</evidence>